<evidence type="ECO:0000259" key="1">
    <source>
        <dbReference type="Pfam" id="PF04230"/>
    </source>
</evidence>
<proteinExistence type="predicted"/>
<comment type="caution">
    <text evidence="2">The sequence shown here is derived from an EMBL/GenBank/DDBJ whole genome shotgun (WGS) entry which is preliminary data.</text>
</comment>
<dbReference type="EMBL" id="MQWD01000001">
    <property type="protein sequence ID" value="PAP78232.1"/>
    <property type="molecule type" value="Genomic_DNA"/>
</dbReference>
<keyword evidence="3" id="KW-1185">Reference proteome</keyword>
<dbReference type="Pfam" id="PF04230">
    <property type="entry name" value="PS_pyruv_trans"/>
    <property type="match status" value="1"/>
</dbReference>
<dbReference type="Proteomes" id="UP000216339">
    <property type="component" value="Unassembled WGS sequence"/>
</dbReference>
<organism evidence="2 3">
    <name type="scientific">Rubrivirga marina</name>
    <dbReference type="NCBI Taxonomy" id="1196024"/>
    <lineage>
        <taxon>Bacteria</taxon>
        <taxon>Pseudomonadati</taxon>
        <taxon>Rhodothermota</taxon>
        <taxon>Rhodothermia</taxon>
        <taxon>Rhodothermales</taxon>
        <taxon>Rubricoccaceae</taxon>
        <taxon>Rubrivirga</taxon>
    </lineage>
</organism>
<reference evidence="2 3" key="1">
    <citation type="submission" date="2016-11" db="EMBL/GenBank/DDBJ databases">
        <title>Study of marine rhodopsin-containing bacteria.</title>
        <authorList>
            <person name="Yoshizawa S."/>
            <person name="Kumagai Y."/>
            <person name="Kogure K."/>
        </authorList>
    </citation>
    <scope>NUCLEOTIDE SEQUENCE [LARGE SCALE GENOMIC DNA]</scope>
    <source>
        <strain evidence="2 3">SAORIC-28</strain>
    </source>
</reference>
<protein>
    <recommendedName>
        <fullName evidence="1">Polysaccharide pyruvyl transferase domain-containing protein</fullName>
    </recommendedName>
</protein>
<dbReference type="InterPro" id="IPR007345">
    <property type="entry name" value="Polysacch_pyruvyl_Trfase"/>
</dbReference>
<dbReference type="AlphaFoldDB" id="A0A271J400"/>
<name>A0A271J400_9BACT</name>
<accession>A0A271J400</accession>
<sequence>MSDSTPLRVAITNVTLGNGGDAAILLGVERALRAALPPFEMTLFETQPEVARKAFPQYDIETGLASVAWPQIARGIPARARRAARWLERRPRLVAAARAWRAGRHGLARALAGPDGAGPFEAVATADVVVSTGGTYFVPAYWLGPRYLEFDVLHALGQPYALYTQSVGPFDTMPKSRLKRIFEGARVTLLRGQRSKDFVDEIAPATRAIVRADAAFALAEADQLAAARERTWPERPTVAISVRDWPHFTTKDAAEGMATYKASVAAAATHLVRQHGARVRFLSTCQGRPKYRFDDSAVALDIVGLLDADVREAVEVDREARDPYAIRDAYAEADLVIATRMHAAILALAAGTPVLGIAYEFKTEELLEELGVEGWTEDIETVTPDRLVARVDRVLAELPETRARLFDGVERMRQSAMESGALVAEAFADRIAAATRRG</sequence>
<feature type="domain" description="Polysaccharide pyruvyl transferase" evidence="1">
    <location>
        <begin position="18"/>
        <end position="359"/>
    </location>
</feature>
<evidence type="ECO:0000313" key="2">
    <source>
        <dbReference type="EMBL" id="PAP78232.1"/>
    </source>
</evidence>
<dbReference type="PANTHER" id="PTHR36836">
    <property type="entry name" value="COLANIC ACID BIOSYNTHESIS PROTEIN WCAK"/>
    <property type="match status" value="1"/>
</dbReference>
<dbReference type="RefSeq" id="WP_095511915.1">
    <property type="nucleotide sequence ID" value="NZ_MQWD01000001.1"/>
</dbReference>
<gene>
    <name evidence="2" type="ORF">BSZ37_18265</name>
</gene>
<dbReference type="OrthoDB" id="3199616at2"/>
<dbReference type="PANTHER" id="PTHR36836:SF1">
    <property type="entry name" value="COLANIC ACID BIOSYNTHESIS PROTEIN WCAK"/>
    <property type="match status" value="1"/>
</dbReference>
<evidence type="ECO:0000313" key="3">
    <source>
        <dbReference type="Proteomes" id="UP000216339"/>
    </source>
</evidence>